<dbReference type="EMBL" id="JADNYJ010000018">
    <property type="protein sequence ID" value="KAF8906468.1"/>
    <property type="molecule type" value="Genomic_DNA"/>
</dbReference>
<dbReference type="Proteomes" id="UP000724874">
    <property type="component" value="Unassembled WGS sequence"/>
</dbReference>
<feature type="compositionally biased region" description="Low complexity" evidence="1">
    <location>
        <begin position="183"/>
        <end position="197"/>
    </location>
</feature>
<keyword evidence="3" id="KW-1185">Reference proteome</keyword>
<name>A0A9P5NV99_GYMJU</name>
<evidence type="ECO:0000256" key="1">
    <source>
        <dbReference type="SAM" id="MobiDB-lite"/>
    </source>
</evidence>
<evidence type="ECO:0000313" key="3">
    <source>
        <dbReference type="Proteomes" id="UP000724874"/>
    </source>
</evidence>
<evidence type="ECO:0000313" key="2">
    <source>
        <dbReference type="EMBL" id="KAF8906468.1"/>
    </source>
</evidence>
<accession>A0A9P5NV99</accession>
<organism evidence="2 3">
    <name type="scientific">Gymnopilus junonius</name>
    <name type="common">Spectacular rustgill mushroom</name>
    <name type="synonym">Gymnopilus spectabilis subsp. junonius</name>
    <dbReference type="NCBI Taxonomy" id="109634"/>
    <lineage>
        <taxon>Eukaryota</taxon>
        <taxon>Fungi</taxon>
        <taxon>Dikarya</taxon>
        <taxon>Basidiomycota</taxon>
        <taxon>Agaricomycotina</taxon>
        <taxon>Agaricomycetes</taxon>
        <taxon>Agaricomycetidae</taxon>
        <taxon>Agaricales</taxon>
        <taxon>Agaricineae</taxon>
        <taxon>Hymenogastraceae</taxon>
        <taxon>Gymnopilus</taxon>
    </lineage>
</organism>
<proteinExistence type="predicted"/>
<dbReference type="AlphaFoldDB" id="A0A9P5NV99"/>
<sequence>MKEWLLAIAPIYEPEAPAAMLRRSPSPYPRRGAPHPVPQLRNSILIKVLEPALLKTMRSSSLLSHLSSPVDSHVTRAPLPLAACLNVELSYLHREQMLRSDDEEEEGEIMDYEDSNMALAHYDPSMATQIDLPGTLRAPPINVLNQRRRLAKHAASAPNLSSSSNLQYCSPSSPPTAGPSNISSSQPAACPSPSSPSKQDAPPTSDLNKGHFKYRGY</sequence>
<feature type="compositionally biased region" description="Low complexity" evidence="1">
    <location>
        <begin position="154"/>
        <end position="166"/>
    </location>
</feature>
<protein>
    <submittedName>
        <fullName evidence="2">Uncharacterized protein</fullName>
    </submittedName>
</protein>
<comment type="caution">
    <text evidence="2">The sequence shown here is derived from an EMBL/GenBank/DDBJ whole genome shotgun (WGS) entry which is preliminary data.</text>
</comment>
<reference evidence="2" key="1">
    <citation type="submission" date="2020-11" db="EMBL/GenBank/DDBJ databases">
        <authorList>
            <consortium name="DOE Joint Genome Institute"/>
            <person name="Ahrendt S."/>
            <person name="Riley R."/>
            <person name="Andreopoulos W."/>
            <person name="LaButti K."/>
            <person name="Pangilinan J."/>
            <person name="Ruiz-duenas F.J."/>
            <person name="Barrasa J.M."/>
            <person name="Sanchez-Garcia M."/>
            <person name="Camarero S."/>
            <person name="Miyauchi S."/>
            <person name="Serrano A."/>
            <person name="Linde D."/>
            <person name="Babiker R."/>
            <person name="Drula E."/>
            <person name="Ayuso-Fernandez I."/>
            <person name="Pacheco R."/>
            <person name="Padilla G."/>
            <person name="Ferreira P."/>
            <person name="Barriuso J."/>
            <person name="Kellner H."/>
            <person name="Castanera R."/>
            <person name="Alfaro M."/>
            <person name="Ramirez L."/>
            <person name="Pisabarro A.G."/>
            <person name="Kuo A."/>
            <person name="Tritt A."/>
            <person name="Lipzen A."/>
            <person name="He G."/>
            <person name="Yan M."/>
            <person name="Ng V."/>
            <person name="Cullen D."/>
            <person name="Martin F."/>
            <person name="Rosso M.-N."/>
            <person name="Henrissat B."/>
            <person name="Hibbett D."/>
            <person name="Martinez A.T."/>
            <person name="Grigoriev I.V."/>
        </authorList>
    </citation>
    <scope>NUCLEOTIDE SEQUENCE</scope>
    <source>
        <strain evidence="2">AH 44721</strain>
    </source>
</reference>
<feature type="region of interest" description="Disordered" evidence="1">
    <location>
        <begin position="154"/>
        <end position="217"/>
    </location>
</feature>
<gene>
    <name evidence="2" type="ORF">CPB84DRAFT_1844324</name>
</gene>